<dbReference type="GO" id="GO:0005200">
    <property type="term" value="F:structural constituent of cytoskeleton"/>
    <property type="evidence" value="ECO:0007669"/>
    <property type="project" value="TreeGrafter"/>
</dbReference>
<evidence type="ECO:0000313" key="5">
    <source>
        <dbReference type="Proteomes" id="UP000515121"/>
    </source>
</evidence>
<feature type="transmembrane region" description="Helical" evidence="3">
    <location>
        <begin position="12"/>
        <end position="36"/>
    </location>
</feature>
<keyword evidence="3" id="KW-0472">Membrane</keyword>
<dbReference type="GO" id="GO:0003779">
    <property type="term" value="F:actin binding"/>
    <property type="evidence" value="ECO:0007669"/>
    <property type="project" value="InterPro"/>
</dbReference>
<evidence type="ECO:0000256" key="2">
    <source>
        <dbReference type="SAM" id="Coils"/>
    </source>
</evidence>
<protein>
    <submittedName>
        <fullName evidence="6">Protein NETWORKED 4B-like</fullName>
    </submittedName>
</protein>
<keyword evidence="3" id="KW-1133">Transmembrane helix</keyword>
<dbReference type="PROSITE" id="PS51774">
    <property type="entry name" value="NAB"/>
    <property type="match status" value="1"/>
</dbReference>
<dbReference type="AlphaFoldDB" id="A0A6P6BJR2"/>
<dbReference type="Proteomes" id="UP000515121">
    <property type="component" value="Unplaced"/>
</dbReference>
<gene>
    <name evidence="6" type="primary">LOC111318756</name>
</gene>
<feature type="coiled-coil region" evidence="2">
    <location>
        <begin position="469"/>
        <end position="600"/>
    </location>
</feature>
<name>A0A6P6BJR2_DURZI</name>
<feature type="coiled-coil region" evidence="2">
    <location>
        <begin position="656"/>
        <end position="732"/>
    </location>
</feature>
<dbReference type="InterPro" id="IPR011684">
    <property type="entry name" value="NAB"/>
</dbReference>
<keyword evidence="5" id="KW-1185">Reference proteome</keyword>
<dbReference type="RefSeq" id="XP_022777365.1">
    <property type="nucleotide sequence ID" value="XM_022921630.1"/>
</dbReference>
<organism evidence="5 6">
    <name type="scientific">Durio zibethinus</name>
    <name type="common">Durian</name>
    <dbReference type="NCBI Taxonomy" id="66656"/>
    <lineage>
        <taxon>Eukaryota</taxon>
        <taxon>Viridiplantae</taxon>
        <taxon>Streptophyta</taxon>
        <taxon>Embryophyta</taxon>
        <taxon>Tracheophyta</taxon>
        <taxon>Spermatophyta</taxon>
        <taxon>Magnoliopsida</taxon>
        <taxon>eudicotyledons</taxon>
        <taxon>Gunneridae</taxon>
        <taxon>Pentapetalae</taxon>
        <taxon>rosids</taxon>
        <taxon>malvids</taxon>
        <taxon>Malvales</taxon>
        <taxon>Malvaceae</taxon>
        <taxon>Helicteroideae</taxon>
        <taxon>Durio</taxon>
    </lineage>
</organism>
<dbReference type="PANTHER" id="PTHR47357:SF4">
    <property type="entry name" value="MYOSIN HEAVY CHAIN-LIKE PROTEIN"/>
    <property type="match status" value="1"/>
</dbReference>
<feature type="coiled-coil region" evidence="2">
    <location>
        <begin position="145"/>
        <end position="253"/>
    </location>
</feature>
<dbReference type="GO" id="GO:0005856">
    <property type="term" value="C:cytoskeleton"/>
    <property type="evidence" value="ECO:0007669"/>
    <property type="project" value="TreeGrafter"/>
</dbReference>
<reference evidence="6" key="1">
    <citation type="submission" date="2025-08" db="UniProtKB">
        <authorList>
            <consortium name="RefSeq"/>
        </authorList>
    </citation>
    <scope>IDENTIFICATION</scope>
    <source>
        <tissue evidence="6">Fruit stalk</tissue>
    </source>
</reference>
<evidence type="ECO:0000313" key="6">
    <source>
        <dbReference type="RefSeq" id="XP_022777365.1"/>
    </source>
</evidence>
<feature type="domain" description="NAB" evidence="4">
    <location>
        <begin position="25"/>
        <end position="99"/>
    </location>
</feature>
<accession>A0A6P6BJR2</accession>
<evidence type="ECO:0000256" key="1">
    <source>
        <dbReference type="ARBA" id="ARBA00023054"/>
    </source>
</evidence>
<evidence type="ECO:0000259" key="4">
    <source>
        <dbReference type="PROSITE" id="PS51774"/>
    </source>
</evidence>
<dbReference type="PANTHER" id="PTHR47357">
    <property type="entry name" value="COP1-INTERACTIVE PROTEIN 1"/>
    <property type="match status" value="1"/>
</dbReference>
<keyword evidence="1 2" id="KW-0175">Coiled coil</keyword>
<sequence>MATSNLMNNSLIISGSSYCLMLIALSTLLICSLQLMDDVSDSEIPFFFADVEKKVERILKLIKRRNEVKKEPELVALVEDFHKHYQSLCAQYDHLKQKSGEKTLDGKGNESSYHAFGSDSEYYSSVDIKINTAFNNNRSSHRRIAGNMEEELKRAYAEVADLKHQLASKTEEKEALASDHLAALSKIQEIETINRDVRKEVNETENRLFALGKVHKERVTELEEQLTGLKTELESLHRQKRVIEAQLNGKTAETKRQGETDKSLHMQISKEGDEVTKLILQIKDNENNLTSEIDDSMALANNLKKEVDYLCSQKCEAEGIIACKTNESFDQANIMKQELDSIRSQKMESEILLERKSKEISQHLIQVKTLREELARKNTVEQIMVEGKKCLQVQLMDSESEVDVLRKQQKKSEDEERSNICKINQLREEKGRLNARILELEAILCERGLEISAFEEDRKSKRIKETSQIMTLNAEVELLQQKLDSMKMEKSKLELQIADQQRIAKEREESTNKSMESKSKLIRRVLSGSNLNYHALERKMEDLAQEFQKKAEDNIRLLYQRITVAEKIHDENKEIHKKIKEKLEQENEALEQKLATYEAEFRKLWGTTEPGKTAASGLNSVINKLEDDGNSLTHISKVAAELVSTIDCDTGRENGIKQLNSNVDLVVAEMEKENELLGEKVLNLEAKLREEGEEKLNLSKAVSELENRVGELENMKKEKDETLLGREEEKREAIRQLCLLIDYHRSRCDYLKELISKLTD</sequence>
<proteinExistence type="predicted"/>
<evidence type="ECO:0000256" key="3">
    <source>
        <dbReference type="SAM" id="Phobius"/>
    </source>
</evidence>
<dbReference type="OrthoDB" id="10255522at2759"/>
<feature type="coiled-coil region" evidence="2">
    <location>
        <begin position="353"/>
        <end position="443"/>
    </location>
</feature>
<keyword evidence="3" id="KW-0812">Transmembrane</keyword>
<dbReference type="GeneID" id="111318756"/>
<dbReference type="KEGG" id="dzi:111318756"/>